<dbReference type="PROSITE" id="PS00551">
    <property type="entry name" value="MOLYBDOPTERIN_PROK_1"/>
    <property type="match status" value="1"/>
</dbReference>
<dbReference type="InterPro" id="IPR041854">
    <property type="entry name" value="BFD-like_2Fe2S-bd_dom_sf"/>
</dbReference>
<dbReference type="GO" id="GO:0042128">
    <property type="term" value="P:nitrate assimilation"/>
    <property type="evidence" value="ECO:0007669"/>
    <property type="project" value="UniProtKB-KW"/>
</dbReference>
<evidence type="ECO:0000256" key="2">
    <source>
        <dbReference type="ARBA" id="ARBA00001966"/>
    </source>
</evidence>
<dbReference type="GO" id="GO:0016020">
    <property type="term" value="C:membrane"/>
    <property type="evidence" value="ECO:0007669"/>
    <property type="project" value="TreeGrafter"/>
</dbReference>
<sequence length="881" mass="94576">MSREDQFSDDQTWTRSTCPYCGVGCGVLLRRDAEGGVEVKGDPSHPANLGRLCSKGSALGETVGLEGRLLAPRIHGINASWDNALDLVAEKFSTTIAEHGPDSVAFYVSGQLLTEDYYVANKLMKGFIGSANIDTNSRLCMASSVAGHKRAFGTDTVPGTYEDLEQADLVVLVGSNLAWCHPVLYQRLMVARAERGTKIVVIDPRRTASCDGADLHLPLRSGSDVALFNHLLAQIDAQGAVEADFLNNVDGFDAALSTAKDASLDPTGLDADLVQAFCDMWIGNPKVVTIYSQGVNQSSSGADKVNAILNCHLATGRIGLPGCGPFSVTGQPNAMGGREVGGLANMLANHLDIENEAHRDLVQSHWNAPTIATTQGLKAVDMFEAIHAGKIKALWVIHTNPAVTLPDAGRVAEAIQNCDFTVVSDITATTDTARLADVILPASAWGEKSGTVTNSDRTISRQRSLMPAPGQARADWKILCDVAKRMGWAEAFDYETEADIFREYTALSTAARVFGKDLDLSGWDGMSNADYDALRPTRWPISDTRQGGRFFADGQFFHAGGKAKMLAVTHRAPATKRAPKYPFRLNTGRIRDQWHTMTRTGLSPRLSSHLAEPFVDIHPQDAEGLGITAADLVQLTSPQGQSILRARITTDVRRGDVFAPIHWTGETAPSARIDQLVAPFVDPVSGQPESKASVVALAPYKAAWYGFAICAEDLDPACEYWARARTQQGWRAELAGLNAPADWEVEARKIFNLPEATAQVMRDPAKGTARIAFHDEGRLLAALFVAPEPVAVMRDYLARLPGSEAAGVLTGRAPLDLPDPGPVLCSCFSVGINTILDAIETRGLMTVDAIGEALDAGTNCGSCRPEIADLLARVHMAEAAE</sequence>
<keyword evidence="8" id="KW-0408">Iron</keyword>
<dbReference type="Gene3D" id="1.10.10.1100">
    <property type="entry name" value="BFD-like [2Fe-2S]-binding domain"/>
    <property type="match status" value="1"/>
</dbReference>
<accession>A0A0P1GMK6</accession>
<evidence type="ECO:0000313" key="12">
    <source>
        <dbReference type="EMBL" id="CUH77147.1"/>
    </source>
</evidence>
<keyword evidence="10" id="KW-0534">Nitrate assimilation</keyword>
<evidence type="ECO:0000256" key="3">
    <source>
        <dbReference type="ARBA" id="ARBA00008747"/>
    </source>
</evidence>
<dbReference type="InterPro" id="IPR006655">
    <property type="entry name" value="Mopterin_OxRdtase_prok_CS"/>
</dbReference>
<dbReference type="OrthoDB" id="9816402at2"/>
<dbReference type="InterPro" id="IPR007419">
    <property type="entry name" value="BFD-like_2Fe2S-bd_dom"/>
</dbReference>
<dbReference type="SUPFAM" id="SSF50692">
    <property type="entry name" value="ADC-like"/>
    <property type="match status" value="1"/>
</dbReference>
<dbReference type="GO" id="GO:0045333">
    <property type="term" value="P:cellular respiration"/>
    <property type="evidence" value="ECO:0007669"/>
    <property type="project" value="UniProtKB-ARBA"/>
</dbReference>
<dbReference type="Pfam" id="PF01568">
    <property type="entry name" value="Molydop_binding"/>
    <property type="match status" value="1"/>
</dbReference>
<dbReference type="InterPro" id="IPR027467">
    <property type="entry name" value="MopterinOxRdtase_cofactor_BS"/>
</dbReference>
<dbReference type="CDD" id="cd02754">
    <property type="entry name" value="MopB_Nitrate-R-NapA-like"/>
    <property type="match status" value="1"/>
</dbReference>
<evidence type="ECO:0000256" key="5">
    <source>
        <dbReference type="ARBA" id="ARBA00022505"/>
    </source>
</evidence>
<keyword evidence="9" id="KW-0411">Iron-sulfur</keyword>
<dbReference type="EMBL" id="CYSD01000018">
    <property type="protein sequence ID" value="CUH77147.1"/>
    <property type="molecule type" value="Genomic_DNA"/>
</dbReference>
<feature type="domain" description="4Fe-4S Mo/W bis-MGD-type" evidence="11">
    <location>
        <begin position="11"/>
        <end position="67"/>
    </location>
</feature>
<dbReference type="PANTHER" id="PTHR43105">
    <property type="entry name" value="RESPIRATORY NITRATE REDUCTASE"/>
    <property type="match status" value="1"/>
</dbReference>
<dbReference type="InterPro" id="IPR006963">
    <property type="entry name" value="Mopterin_OxRdtase_4Fe-4S_dom"/>
</dbReference>
<evidence type="ECO:0000256" key="10">
    <source>
        <dbReference type="ARBA" id="ARBA00023063"/>
    </source>
</evidence>
<keyword evidence="13" id="KW-1185">Reference proteome</keyword>
<dbReference type="Pfam" id="PF04879">
    <property type="entry name" value="Molybdop_Fe4S4"/>
    <property type="match status" value="1"/>
</dbReference>
<dbReference type="GO" id="GO:0046872">
    <property type="term" value="F:metal ion binding"/>
    <property type="evidence" value="ECO:0007669"/>
    <property type="project" value="UniProtKB-KW"/>
</dbReference>
<evidence type="ECO:0000256" key="8">
    <source>
        <dbReference type="ARBA" id="ARBA00023004"/>
    </source>
</evidence>
<dbReference type="STRING" id="928856.SAMN04488049_11524"/>
<dbReference type="GO" id="GO:1990204">
    <property type="term" value="C:oxidoreductase complex"/>
    <property type="evidence" value="ECO:0007669"/>
    <property type="project" value="UniProtKB-ARBA"/>
</dbReference>
<dbReference type="InterPro" id="IPR006657">
    <property type="entry name" value="MoPterin_dinucl-bd_dom"/>
</dbReference>
<keyword evidence="7 12" id="KW-0560">Oxidoreductase</keyword>
<name>A0A0P1GMK6_9RHOB</name>
<dbReference type="Gene3D" id="3.40.228.10">
    <property type="entry name" value="Dimethylsulfoxide Reductase, domain 2"/>
    <property type="match status" value="1"/>
</dbReference>
<dbReference type="Gene3D" id="2.40.40.20">
    <property type="match status" value="1"/>
</dbReference>
<dbReference type="Gene3D" id="3.40.50.740">
    <property type="match status" value="1"/>
</dbReference>
<dbReference type="PROSITE" id="PS00490">
    <property type="entry name" value="MOLYBDOPTERIN_PROK_2"/>
    <property type="match status" value="1"/>
</dbReference>
<dbReference type="PANTHER" id="PTHR43105:SF9">
    <property type="entry name" value="NADPH-FE(3+) OXIDOREDUCTASE SUBUNIT ALPHA"/>
    <property type="match status" value="1"/>
</dbReference>
<evidence type="ECO:0000259" key="11">
    <source>
        <dbReference type="PROSITE" id="PS51669"/>
    </source>
</evidence>
<dbReference type="PROSITE" id="PS51669">
    <property type="entry name" value="4FE4S_MOW_BIS_MGD"/>
    <property type="match status" value="1"/>
</dbReference>
<evidence type="ECO:0000256" key="6">
    <source>
        <dbReference type="ARBA" id="ARBA00022723"/>
    </source>
</evidence>
<keyword evidence="5" id="KW-0500">Molybdenum</keyword>
<keyword evidence="4" id="KW-0004">4Fe-4S</keyword>
<dbReference type="RefSeq" id="WP_058289340.1">
    <property type="nucleotide sequence ID" value="NZ_CYSD01000018.1"/>
</dbReference>
<dbReference type="CDD" id="cd02791">
    <property type="entry name" value="MopB_CT_Nitrate-R-NapA-like"/>
    <property type="match status" value="1"/>
</dbReference>
<proteinExistence type="inferred from homology"/>
<dbReference type="GO" id="GO:0043546">
    <property type="term" value="F:molybdopterin cofactor binding"/>
    <property type="evidence" value="ECO:0007669"/>
    <property type="project" value="InterPro"/>
</dbReference>
<dbReference type="InterPro" id="IPR050123">
    <property type="entry name" value="Prok_molybdopt-oxidoreductase"/>
</dbReference>
<gene>
    <name evidence="12" type="primary">nasA</name>
    <name evidence="12" type="ORF">TRM7557_01230</name>
</gene>
<dbReference type="Proteomes" id="UP000052022">
    <property type="component" value="Unassembled WGS sequence"/>
</dbReference>
<dbReference type="GO" id="GO:0051539">
    <property type="term" value="F:4 iron, 4 sulfur cluster binding"/>
    <property type="evidence" value="ECO:0007669"/>
    <property type="project" value="UniProtKB-KW"/>
</dbReference>
<dbReference type="Pfam" id="PF00384">
    <property type="entry name" value="Molybdopterin"/>
    <property type="match status" value="1"/>
</dbReference>
<protein>
    <submittedName>
        <fullName evidence="12">Nitrate reductase</fullName>
        <ecNumber evidence="12">1.7.99.4</ecNumber>
    </submittedName>
</protein>
<comment type="similarity">
    <text evidence="3">Belongs to the prokaryotic molybdopterin-containing oxidoreductase family. NasA/NapA/NarB subfamily.</text>
</comment>
<evidence type="ECO:0000256" key="4">
    <source>
        <dbReference type="ARBA" id="ARBA00022485"/>
    </source>
</evidence>
<evidence type="ECO:0000313" key="13">
    <source>
        <dbReference type="Proteomes" id="UP000052022"/>
    </source>
</evidence>
<dbReference type="EC" id="1.7.99.4" evidence="12"/>
<keyword evidence="6" id="KW-0479">Metal-binding</keyword>
<comment type="cofactor">
    <cofactor evidence="1">
        <name>Mo-bis(molybdopterin guanine dinucleotide)</name>
        <dbReference type="ChEBI" id="CHEBI:60539"/>
    </cofactor>
</comment>
<dbReference type="SUPFAM" id="SSF53706">
    <property type="entry name" value="Formate dehydrogenase/DMSO reductase, domains 1-3"/>
    <property type="match status" value="1"/>
</dbReference>
<comment type="cofactor">
    <cofactor evidence="2">
        <name>[4Fe-4S] cluster</name>
        <dbReference type="ChEBI" id="CHEBI:49883"/>
    </cofactor>
</comment>
<evidence type="ECO:0000256" key="7">
    <source>
        <dbReference type="ARBA" id="ARBA00023002"/>
    </source>
</evidence>
<reference evidence="12 13" key="1">
    <citation type="submission" date="2015-09" db="EMBL/GenBank/DDBJ databases">
        <authorList>
            <consortium name="Swine Surveillance"/>
        </authorList>
    </citation>
    <scope>NUCLEOTIDE SEQUENCE [LARGE SCALE GENOMIC DNA]</scope>
    <source>
        <strain evidence="12 13">CECT 7557</strain>
    </source>
</reference>
<dbReference type="InterPro" id="IPR041957">
    <property type="entry name" value="CT_Nitrate-R-NapA-like"/>
</dbReference>
<dbReference type="GO" id="GO:0016491">
    <property type="term" value="F:oxidoreductase activity"/>
    <property type="evidence" value="ECO:0007669"/>
    <property type="project" value="UniProtKB-KW"/>
</dbReference>
<evidence type="ECO:0000256" key="9">
    <source>
        <dbReference type="ARBA" id="ARBA00023014"/>
    </source>
</evidence>
<dbReference type="InterPro" id="IPR009010">
    <property type="entry name" value="Asp_de-COase-like_dom_sf"/>
</dbReference>
<dbReference type="InterPro" id="IPR006656">
    <property type="entry name" value="Mopterin_OxRdtase"/>
</dbReference>
<dbReference type="SMART" id="SM00926">
    <property type="entry name" value="Molybdop_Fe4S4"/>
    <property type="match status" value="1"/>
</dbReference>
<evidence type="ECO:0000256" key="1">
    <source>
        <dbReference type="ARBA" id="ARBA00001942"/>
    </source>
</evidence>
<organism evidence="12 13">
    <name type="scientific">Tritonibacter multivorans</name>
    <dbReference type="NCBI Taxonomy" id="928856"/>
    <lineage>
        <taxon>Bacteria</taxon>
        <taxon>Pseudomonadati</taxon>
        <taxon>Pseudomonadota</taxon>
        <taxon>Alphaproteobacteria</taxon>
        <taxon>Rhodobacterales</taxon>
        <taxon>Paracoccaceae</taxon>
        <taxon>Tritonibacter</taxon>
    </lineage>
</organism>
<dbReference type="AlphaFoldDB" id="A0A0P1GMK6"/>
<dbReference type="Pfam" id="PF04324">
    <property type="entry name" value="Fer2_BFD"/>
    <property type="match status" value="1"/>
</dbReference>
<dbReference type="Gene3D" id="2.20.25.90">
    <property type="entry name" value="ADC-like domains"/>
    <property type="match status" value="1"/>
</dbReference>